<organism evidence="8 9">
    <name type="scientific">Halosimplex pelagicum</name>
    <dbReference type="NCBI Taxonomy" id="869886"/>
    <lineage>
        <taxon>Archaea</taxon>
        <taxon>Methanobacteriati</taxon>
        <taxon>Methanobacteriota</taxon>
        <taxon>Stenosarchaea group</taxon>
        <taxon>Halobacteria</taxon>
        <taxon>Halobacteriales</taxon>
        <taxon>Haloarculaceae</taxon>
        <taxon>Halosimplex</taxon>
    </lineage>
</organism>
<evidence type="ECO:0000259" key="7">
    <source>
        <dbReference type="PROSITE" id="PS51330"/>
    </source>
</evidence>
<dbReference type="Gene3D" id="3.40.430.10">
    <property type="entry name" value="Dihydrofolate Reductase, subunit A"/>
    <property type="match status" value="1"/>
</dbReference>
<dbReference type="Proteomes" id="UP000509346">
    <property type="component" value="Chromosome"/>
</dbReference>
<dbReference type="EMBL" id="CP058909">
    <property type="protein sequence ID" value="QLH80642.1"/>
    <property type="molecule type" value="Genomic_DNA"/>
</dbReference>
<comment type="similarity">
    <text evidence="6">Belongs to the dihydrofolate reductase family.</text>
</comment>
<dbReference type="GO" id="GO:0006730">
    <property type="term" value="P:one-carbon metabolic process"/>
    <property type="evidence" value="ECO:0007669"/>
    <property type="project" value="UniProtKB-KW"/>
</dbReference>
<dbReference type="RefSeq" id="WP_179920465.1">
    <property type="nucleotide sequence ID" value="NZ_CP058909.1"/>
</dbReference>
<dbReference type="GO" id="GO:0046654">
    <property type="term" value="P:tetrahydrofolate biosynthetic process"/>
    <property type="evidence" value="ECO:0007669"/>
    <property type="project" value="InterPro"/>
</dbReference>
<dbReference type="GO" id="GO:0004146">
    <property type="term" value="F:dihydrofolate reductase activity"/>
    <property type="evidence" value="ECO:0007669"/>
    <property type="project" value="UniProtKB-EC"/>
</dbReference>
<evidence type="ECO:0000256" key="3">
    <source>
        <dbReference type="ARBA" id="ARBA00022563"/>
    </source>
</evidence>
<evidence type="ECO:0000256" key="4">
    <source>
        <dbReference type="ARBA" id="ARBA00022857"/>
    </source>
</evidence>
<evidence type="ECO:0000256" key="1">
    <source>
        <dbReference type="ARBA" id="ARBA00004903"/>
    </source>
</evidence>
<protein>
    <recommendedName>
        <fullName evidence="2">dihydrofolate reductase</fullName>
        <ecNumber evidence="2">1.5.1.3</ecNumber>
    </recommendedName>
</protein>
<dbReference type="GO" id="GO:0005829">
    <property type="term" value="C:cytosol"/>
    <property type="evidence" value="ECO:0007669"/>
    <property type="project" value="TreeGrafter"/>
</dbReference>
<keyword evidence="5" id="KW-0560">Oxidoreductase</keyword>
<proteinExistence type="inferred from homology"/>
<dbReference type="GO" id="GO:0050661">
    <property type="term" value="F:NADP binding"/>
    <property type="evidence" value="ECO:0007669"/>
    <property type="project" value="InterPro"/>
</dbReference>
<keyword evidence="4" id="KW-0521">NADP</keyword>
<dbReference type="GO" id="GO:0046452">
    <property type="term" value="P:dihydrofolate metabolic process"/>
    <property type="evidence" value="ECO:0007669"/>
    <property type="project" value="TreeGrafter"/>
</dbReference>
<dbReference type="PANTHER" id="PTHR48069">
    <property type="entry name" value="DIHYDROFOLATE REDUCTASE"/>
    <property type="match status" value="1"/>
</dbReference>
<dbReference type="PROSITE" id="PS00075">
    <property type="entry name" value="DHFR_1"/>
    <property type="match status" value="1"/>
</dbReference>
<sequence length="182" mass="19245">MADAERAETGAEPGEAASMEIALIAAVAENRVIGDEGEMPWHYPADLAHFKQTTMGHPVIMGRVTYESIAGQLGGPLPGRTNVVLTRSGLEAPDEVVQVGSVDAAVEAASAAAAETGAETTFVAGGATVYEAFLDRADRLVLTAVPGEPEGDTRFPEWDPAAWVEVDREDEGELSFVTYERQ</sequence>
<dbReference type="InterPro" id="IPR012259">
    <property type="entry name" value="DHFR"/>
</dbReference>
<keyword evidence="9" id="KW-1185">Reference proteome</keyword>
<feature type="domain" description="DHFR" evidence="7">
    <location>
        <begin position="20"/>
        <end position="182"/>
    </location>
</feature>
<name>A0A7D5P9A0_9EURY</name>
<gene>
    <name evidence="8" type="ORF">HZS54_02895</name>
</gene>
<dbReference type="PROSITE" id="PS51330">
    <property type="entry name" value="DHFR_2"/>
    <property type="match status" value="1"/>
</dbReference>
<evidence type="ECO:0000313" key="9">
    <source>
        <dbReference type="Proteomes" id="UP000509346"/>
    </source>
</evidence>
<evidence type="ECO:0000256" key="2">
    <source>
        <dbReference type="ARBA" id="ARBA00012856"/>
    </source>
</evidence>
<evidence type="ECO:0000256" key="5">
    <source>
        <dbReference type="ARBA" id="ARBA00023002"/>
    </source>
</evidence>
<dbReference type="CDD" id="cd00209">
    <property type="entry name" value="DHFR"/>
    <property type="match status" value="1"/>
</dbReference>
<dbReference type="PANTHER" id="PTHR48069:SF3">
    <property type="entry name" value="DIHYDROFOLATE REDUCTASE"/>
    <property type="match status" value="1"/>
</dbReference>
<evidence type="ECO:0000313" key="8">
    <source>
        <dbReference type="EMBL" id="QLH80642.1"/>
    </source>
</evidence>
<comment type="pathway">
    <text evidence="1">Cofactor biosynthesis; tetrahydrofolate biosynthesis; 5,6,7,8-tetrahydrofolate from 7,8-dihydrofolate: step 1/1.</text>
</comment>
<dbReference type="EC" id="1.5.1.3" evidence="2"/>
<dbReference type="PRINTS" id="PR00070">
    <property type="entry name" value="DHFR"/>
</dbReference>
<reference evidence="8 9" key="1">
    <citation type="submission" date="2020-07" db="EMBL/GenBank/DDBJ databases">
        <title>Halosimplex litoreum sp. nov. and Halosimplex rubrum sp. nov., isolated from different salt environments.</title>
        <authorList>
            <person name="Cui H."/>
        </authorList>
    </citation>
    <scope>NUCLEOTIDE SEQUENCE [LARGE SCALE GENOMIC DNA]</scope>
    <source>
        <strain evidence="8 9">R2</strain>
    </source>
</reference>
<keyword evidence="3" id="KW-0554">One-carbon metabolism</keyword>
<dbReference type="InterPro" id="IPR017925">
    <property type="entry name" value="DHFR_CS"/>
</dbReference>
<dbReference type="AlphaFoldDB" id="A0A7D5P9A0"/>
<dbReference type="SUPFAM" id="SSF53597">
    <property type="entry name" value="Dihydrofolate reductase-like"/>
    <property type="match status" value="1"/>
</dbReference>
<dbReference type="GeneID" id="56081502"/>
<accession>A0A7D5P9A0</accession>
<dbReference type="GO" id="GO:0046655">
    <property type="term" value="P:folic acid metabolic process"/>
    <property type="evidence" value="ECO:0007669"/>
    <property type="project" value="TreeGrafter"/>
</dbReference>
<dbReference type="PIRSF" id="PIRSF000194">
    <property type="entry name" value="DHFR"/>
    <property type="match status" value="1"/>
</dbReference>
<dbReference type="InterPro" id="IPR024072">
    <property type="entry name" value="DHFR-like_dom_sf"/>
</dbReference>
<dbReference type="KEGG" id="hpel:HZS54_02895"/>
<dbReference type="Pfam" id="PF00186">
    <property type="entry name" value="DHFR_1"/>
    <property type="match status" value="1"/>
</dbReference>
<evidence type="ECO:0000256" key="6">
    <source>
        <dbReference type="RuleBase" id="RU004474"/>
    </source>
</evidence>
<dbReference type="InterPro" id="IPR001796">
    <property type="entry name" value="DHFR_dom"/>
</dbReference>